<gene>
    <name evidence="1" type="ORF">E4099_30980</name>
</gene>
<evidence type="ECO:0000313" key="1">
    <source>
        <dbReference type="EMBL" id="TGA85302.1"/>
    </source>
</evidence>
<dbReference type="Proteomes" id="UP000297948">
    <property type="component" value="Unassembled WGS sequence"/>
</dbReference>
<keyword evidence="2" id="KW-1185">Reference proteome</keyword>
<evidence type="ECO:0000313" key="2">
    <source>
        <dbReference type="Proteomes" id="UP000297948"/>
    </source>
</evidence>
<organism evidence="1 2">
    <name type="scientific">Streptomyces palmae</name>
    <dbReference type="NCBI Taxonomy" id="1701085"/>
    <lineage>
        <taxon>Bacteria</taxon>
        <taxon>Bacillati</taxon>
        <taxon>Actinomycetota</taxon>
        <taxon>Actinomycetes</taxon>
        <taxon>Kitasatosporales</taxon>
        <taxon>Streptomycetaceae</taxon>
        <taxon>Streptomyces</taxon>
    </lineage>
</organism>
<protein>
    <submittedName>
        <fullName evidence="1">Uncharacterized protein</fullName>
    </submittedName>
</protein>
<dbReference type="RefSeq" id="WP_135342422.1">
    <property type="nucleotide sequence ID" value="NZ_SRID01000568.1"/>
</dbReference>
<name>A0A4Z0FUX8_9ACTN</name>
<dbReference type="EMBL" id="SRID01000568">
    <property type="protein sequence ID" value="TGA85302.1"/>
    <property type="molecule type" value="Genomic_DNA"/>
</dbReference>
<feature type="non-terminal residue" evidence="1">
    <location>
        <position position="133"/>
    </location>
</feature>
<proteinExistence type="predicted"/>
<sequence length="133" mass="14843">MPTNYPWFESLTDSVFALGAAAREAQAAYRAAVLSCDAMDLDRLRPVDGEIAIPGRAPSSVPVRPHDHVLYRIQDIHRTHRDELETLYSRAAQEYAYGTAWAIVRVLDGHQPTAVELKRTRDGFTIPTELAPV</sequence>
<comment type="caution">
    <text evidence="1">The sequence shown here is derived from an EMBL/GenBank/DDBJ whole genome shotgun (WGS) entry which is preliminary data.</text>
</comment>
<accession>A0A4Z0FUX8</accession>
<dbReference type="AlphaFoldDB" id="A0A4Z0FUX8"/>
<reference evidence="1 2" key="1">
    <citation type="submission" date="2019-03" db="EMBL/GenBank/DDBJ databases">
        <authorList>
            <person name="Gonzalez-Pimentel J.L."/>
        </authorList>
    </citation>
    <scope>NUCLEOTIDE SEQUENCE [LARGE SCALE GENOMIC DNA]</scope>
    <source>
        <strain evidence="1 2">JCM 31289</strain>
    </source>
</reference>
<dbReference type="OrthoDB" id="4175099at2"/>